<evidence type="ECO:0000256" key="10">
    <source>
        <dbReference type="ARBA" id="ARBA00022989"/>
    </source>
</evidence>
<evidence type="ECO:0000256" key="3">
    <source>
        <dbReference type="ARBA" id="ARBA00010600"/>
    </source>
</evidence>
<dbReference type="GO" id="GO:0005789">
    <property type="term" value="C:endoplasmic reticulum membrane"/>
    <property type="evidence" value="ECO:0007669"/>
    <property type="project" value="UniProtKB-SubCell"/>
</dbReference>
<keyword evidence="6 14" id="KW-0328">Glycosyltransferase</keyword>
<gene>
    <name evidence="15" type="ORF">HKI87_05g34360</name>
</gene>
<dbReference type="Pfam" id="PF04922">
    <property type="entry name" value="DIE2_ALG10"/>
    <property type="match status" value="1"/>
</dbReference>
<evidence type="ECO:0000256" key="5">
    <source>
        <dbReference type="ARBA" id="ARBA00018512"/>
    </source>
</evidence>
<keyword evidence="7" id="KW-0808">Transferase</keyword>
<keyword evidence="9" id="KW-0256">Endoplasmic reticulum</keyword>
<dbReference type="EC" id="2.4.1.256" evidence="4 14"/>
<dbReference type="Proteomes" id="UP001472866">
    <property type="component" value="Chromosome 05"/>
</dbReference>
<dbReference type="PANTHER" id="PTHR12989:SF10">
    <property type="entry name" value="DOL-P-GLC:GLC(2)MAN(9)GLCNAC(2)-PP-DOL ALPHA-1,2-GLUCOSYLTRANSFERASE-RELATED"/>
    <property type="match status" value="1"/>
</dbReference>
<evidence type="ECO:0000256" key="2">
    <source>
        <dbReference type="ARBA" id="ARBA00004922"/>
    </source>
</evidence>
<comment type="catalytic activity">
    <reaction evidence="13">
        <text>an alpha-D-Glc-(1-&gt;3)-alpha-D-Glc-(1-&gt;3)-alpha-D-Man-(1-&gt;2)-alpha-D-Man-(1-&gt;2)-alpha-D-Man-(1-&gt;3)-[alpha-D-Man-(1-&gt;2)-alpha-D-Man-(1-&gt;3)-[alpha-D-Man-(1-&gt;2)-alpha-D-Man-(1-&gt;6)]-alpha-D-Man-(1-&gt;6)]-beta-D-Man-(1-&gt;4)-beta-D-GlcNAc-(1-&gt;4)-alpha-D-GlcNAc-diphospho-di-trans,poly-cis-dolichol + a di-trans,poly-cis-dolichyl beta-D-glucosyl phosphate = a alpha-D-Glc-(1-&gt;2)-alpha-D-Glc-(1-&gt;3)-alpha-D-Glc-(1-&gt;3)-alpha-D-Man-(1-&gt;2)-alpha-D-Man-(1-&gt;2)-alpha-D-Man-(1-&gt;3)-[alpha-D-Man-(1-&gt;2)-alpha-D-Man-(1-&gt;3)-[alpha-D-Man-(1-&gt;2)-alpha-D-Man-(1-&gt;6)]-alpha-D-Man-(1-&gt;6)]-beta-D-Man-(1-&gt;4)-beta-D-GlcNAc-(1-&gt;4)-alpha-D-GlcNAc-diphospho-di-trans,poly-cis-dolichol + a di-trans,poly-cis-dolichyl phosphate + H(+)</text>
        <dbReference type="Rhea" id="RHEA:29543"/>
        <dbReference type="Rhea" id="RHEA-COMP:19498"/>
        <dbReference type="Rhea" id="RHEA-COMP:19502"/>
        <dbReference type="Rhea" id="RHEA-COMP:19512"/>
        <dbReference type="Rhea" id="RHEA-COMP:19522"/>
        <dbReference type="ChEBI" id="CHEBI:15378"/>
        <dbReference type="ChEBI" id="CHEBI:57525"/>
        <dbReference type="ChEBI" id="CHEBI:57683"/>
        <dbReference type="ChEBI" id="CHEBI:132522"/>
        <dbReference type="ChEBI" id="CHEBI:132523"/>
        <dbReference type="EC" id="2.4.1.256"/>
    </reaction>
    <physiologicalReaction direction="left-to-right" evidence="13">
        <dbReference type="Rhea" id="RHEA:29544"/>
    </physiologicalReaction>
</comment>
<evidence type="ECO:0000256" key="12">
    <source>
        <dbReference type="ARBA" id="ARBA00044727"/>
    </source>
</evidence>
<evidence type="ECO:0000256" key="14">
    <source>
        <dbReference type="PIRNR" id="PIRNR028810"/>
    </source>
</evidence>
<feature type="transmembrane region" description="Helical" evidence="14">
    <location>
        <begin position="323"/>
        <end position="346"/>
    </location>
</feature>
<dbReference type="AlphaFoldDB" id="A0AAX4P764"/>
<comment type="subcellular location">
    <subcellularLocation>
        <location evidence="1">Endoplasmic reticulum membrane</location>
        <topology evidence="1">Multi-pass membrane protein</topology>
    </subcellularLocation>
</comment>
<dbReference type="PIRSF" id="PIRSF028810">
    <property type="entry name" value="Alpha1_2_glucosyltferase_Alg10"/>
    <property type="match status" value="1"/>
</dbReference>
<evidence type="ECO:0000256" key="4">
    <source>
        <dbReference type="ARBA" id="ARBA00011967"/>
    </source>
</evidence>
<feature type="transmembrane region" description="Helical" evidence="14">
    <location>
        <begin position="392"/>
        <end position="412"/>
    </location>
</feature>
<reference evidence="15 16" key="1">
    <citation type="submission" date="2024-03" db="EMBL/GenBank/DDBJ databases">
        <title>Complete genome sequence of the green alga Chloropicon roscoffensis RCC1871.</title>
        <authorList>
            <person name="Lemieux C."/>
            <person name="Pombert J.-F."/>
            <person name="Otis C."/>
            <person name="Turmel M."/>
        </authorList>
    </citation>
    <scope>NUCLEOTIDE SEQUENCE [LARGE SCALE GENOMIC DNA]</scope>
    <source>
        <strain evidence="15 16">RCC1871</strain>
    </source>
</reference>
<evidence type="ECO:0000256" key="9">
    <source>
        <dbReference type="ARBA" id="ARBA00022824"/>
    </source>
</evidence>
<evidence type="ECO:0000256" key="11">
    <source>
        <dbReference type="ARBA" id="ARBA00023136"/>
    </source>
</evidence>
<comment type="caution">
    <text evidence="14">Lacks conserved residue(s) required for the propagation of feature annotation.</text>
</comment>
<comment type="pathway">
    <text evidence="2">Protein modification; protein glycosylation.</text>
</comment>
<keyword evidence="16" id="KW-1185">Reference proteome</keyword>
<evidence type="ECO:0000313" key="16">
    <source>
        <dbReference type="Proteomes" id="UP001472866"/>
    </source>
</evidence>
<evidence type="ECO:0000256" key="1">
    <source>
        <dbReference type="ARBA" id="ARBA00004477"/>
    </source>
</evidence>
<accession>A0AAX4P764</accession>
<proteinExistence type="inferred from homology"/>
<dbReference type="EMBL" id="CP151505">
    <property type="protein sequence ID" value="WZN61901.1"/>
    <property type="molecule type" value="Genomic_DNA"/>
</dbReference>
<dbReference type="GO" id="GO:0106073">
    <property type="term" value="F:dolichyl pyrophosphate Glc2Man9GlcNAc2 alpha-1,2-glucosyltransferase activity"/>
    <property type="evidence" value="ECO:0007669"/>
    <property type="project" value="UniProtKB-UniRule"/>
</dbReference>
<feature type="transmembrane region" description="Helical" evidence="14">
    <location>
        <begin position="12"/>
        <end position="35"/>
    </location>
</feature>
<name>A0AAX4P764_9CHLO</name>
<evidence type="ECO:0000313" key="15">
    <source>
        <dbReference type="EMBL" id="WZN61901.1"/>
    </source>
</evidence>
<dbReference type="InterPro" id="IPR016900">
    <property type="entry name" value="Alg10"/>
</dbReference>
<sequence>MGPRARSKTPGSWGLGLHRLVLVSCLAALHLAVWFQRSGVLPQPYMDEKFHVPQAQRYCEGDFWYWDGKITTFPGLYIVAAAPNCILRAIGWSARIPCLVQDLRLANGVLFGAVLCPIATIELSRRLHPSTPLWRLSLNAIALNTFPVHFFACDLYYTDAGALGLALACVCILAAPAGRGRRRWLSAAAAAAAIGFRQTNAVWAGFGLGLGVLLRFGPKGRATKNKGKPTATAAEETVACLKLVWARRGEVLAEFWPTLAVLASFVLFVLRNGGVVVGDRDAHKPKLHLAQVCYFGAVTFAARLPAVAASWTSGRPRRRAGWAALAVLTLLCAACAAWSSLAHPYLLADNRHYTFYVWRKWLGRGLANRLTLAPVYAACLLWAWTKVRRSQGFLACLGLFLCVAAALCPAELLEFRYFVVPHFLCALLAEPATGWGAASTAACNLAVCAVLEAVFLYKPFVWPDGTTARFMW</sequence>
<feature type="transmembrane region" description="Helical" evidence="14">
    <location>
        <begin position="156"/>
        <end position="175"/>
    </location>
</feature>
<feature type="transmembrane region" description="Helical" evidence="14">
    <location>
        <begin position="432"/>
        <end position="457"/>
    </location>
</feature>
<evidence type="ECO:0000256" key="8">
    <source>
        <dbReference type="ARBA" id="ARBA00022692"/>
    </source>
</evidence>
<keyword evidence="10 14" id="KW-1133">Transmembrane helix</keyword>
<feature type="transmembrane region" description="Helical" evidence="14">
    <location>
        <begin position="251"/>
        <end position="269"/>
    </location>
</feature>
<feature type="transmembrane region" description="Helical" evidence="14">
    <location>
        <begin position="366"/>
        <end position="385"/>
    </location>
</feature>
<protein>
    <recommendedName>
        <fullName evidence="5 14">Dol-P-Glc:Glc(2)Man(9)GlcNAc(2)-PP-Dol alpha-1,2-glucosyltransferase</fullName>
        <ecNumber evidence="4 14">2.4.1.256</ecNumber>
    </recommendedName>
</protein>
<feature type="transmembrane region" description="Helical" evidence="14">
    <location>
        <begin position="289"/>
        <end position="311"/>
    </location>
</feature>
<organism evidence="15 16">
    <name type="scientific">Chloropicon roscoffensis</name>
    <dbReference type="NCBI Taxonomy" id="1461544"/>
    <lineage>
        <taxon>Eukaryota</taxon>
        <taxon>Viridiplantae</taxon>
        <taxon>Chlorophyta</taxon>
        <taxon>Chloropicophyceae</taxon>
        <taxon>Chloropicales</taxon>
        <taxon>Chloropicaceae</taxon>
        <taxon>Chloropicon</taxon>
    </lineage>
</organism>
<comment type="similarity">
    <text evidence="3 14">Belongs to the ALG10 glucosyltransferase family.</text>
</comment>
<feature type="transmembrane region" description="Helical" evidence="14">
    <location>
        <begin position="103"/>
        <end position="121"/>
    </location>
</feature>
<keyword evidence="8 14" id="KW-0812">Transmembrane</keyword>
<evidence type="ECO:0000256" key="13">
    <source>
        <dbReference type="ARBA" id="ARBA00048064"/>
    </source>
</evidence>
<comment type="function">
    <text evidence="12">Dol-P-Glc:Glc(2)Man(9)GlcNAc(2)-PP-Dol alpha-1,2-glucosyltransferase that operates in the biosynthetic pathway of dolichol-linked oligosaccharides, the glycan precursors employed in protein asparagine (N)-glycosylation. The assembly of dolichol-linked oligosaccharides begins on the cytosolic side of the endoplasmic reticulum membrane and finishes in its lumen. The sequential addition of sugars to dolichol pyrophosphate produces dolichol-linked oligosaccharides containing fourteen sugars, including two GlcNAcs, nine mannoses and three glucoses. Once assembled, the oligosaccharide is transferred from the lipid to nascent proteins by oligosaccharyltransferases. In the lumen of the endoplasmic reticulum, adds the third and last glucose residue from dolichyl phosphate glucose (Dol-P-Glc) onto the lipid-linked oligosaccharide intermediate Glc(2)Man(9)GlcNAc(2)-PP-Dol to produce Glc(3)Man(9)GlcNAc(2)-PP-Dol.</text>
</comment>
<evidence type="ECO:0000256" key="7">
    <source>
        <dbReference type="ARBA" id="ARBA00022679"/>
    </source>
</evidence>
<keyword evidence="11 14" id="KW-0472">Membrane</keyword>
<evidence type="ECO:0000256" key="6">
    <source>
        <dbReference type="ARBA" id="ARBA00022676"/>
    </source>
</evidence>
<dbReference type="PANTHER" id="PTHR12989">
    <property type="entry name" value="ALPHA-1,2-GLUCOSYLTRANSFERASE ALG10"/>
    <property type="match status" value="1"/>
</dbReference>
<dbReference type="GO" id="GO:0006488">
    <property type="term" value="P:dolichol-linked oligosaccharide biosynthetic process"/>
    <property type="evidence" value="ECO:0007669"/>
    <property type="project" value="UniProtKB-UniRule"/>
</dbReference>